<dbReference type="AlphaFoldDB" id="A0A5C6E456"/>
<organism evidence="2 3">
    <name type="scientific">Novipirellula artificiosorum</name>
    <dbReference type="NCBI Taxonomy" id="2528016"/>
    <lineage>
        <taxon>Bacteria</taxon>
        <taxon>Pseudomonadati</taxon>
        <taxon>Planctomycetota</taxon>
        <taxon>Planctomycetia</taxon>
        <taxon>Pirellulales</taxon>
        <taxon>Pirellulaceae</taxon>
        <taxon>Novipirellula</taxon>
    </lineage>
</organism>
<gene>
    <name evidence="2" type="ORF">Poly41_06680</name>
</gene>
<feature type="transmembrane region" description="Helical" evidence="1">
    <location>
        <begin position="113"/>
        <end position="129"/>
    </location>
</feature>
<feature type="transmembrane region" description="Helical" evidence="1">
    <location>
        <begin position="134"/>
        <end position="151"/>
    </location>
</feature>
<keyword evidence="3" id="KW-1185">Reference proteome</keyword>
<evidence type="ECO:0000313" key="2">
    <source>
        <dbReference type="EMBL" id="TWU42371.1"/>
    </source>
</evidence>
<dbReference type="Proteomes" id="UP000319143">
    <property type="component" value="Unassembled WGS sequence"/>
</dbReference>
<reference evidence="2 3" key="1">
    <citation type="submission" date="2019-02" db="EMBL/GenBank/DDBJ databases">
        <title>Deep-cultivation of Planctomycetes and their phenomic and genomic characterization uncovers novel biology.</title>
        <authorList>
            <person name="Wiegand S."/>
            <person name="Jogler M."/>
            <person name="Boedeker C."/>
            <person name="Pinto D."/>
            <person name="Vollmers J."/>
            <person name="Rivas-Marin E."/>
            <person name="Kohn T."/>
            <person name="Peeters S.H."/>
            <person name="Heuer A."/>
            <person name="Rast P."/>
            <person name="Oberbeckmann S."/>
            <person name="Bunk B."/>
            <person name="Jeske O."/>
            <person name="Meyerdierks A."/>
            <person name="Storesund J.E."/>
            <person name="Kallscheuer N."/>
            <person name="Luecker S."/>
            <person name="Lage O.M."/>
            <person name="Pohl T."/>
            <person name="Merkel B.J."/>
            <person name="Hornburger P."/>
            <person name="Mueller R.-W."/>
            <person name="Bruemmer F."/>
            <person name="Labrenz M."/>
            <person name="Spormann A.M."/>
            <person name="Op Den Camp H."/>
            <person name="Overmann J."/>
            <person name="Amann R."/>
            <person name="Jetten M.S.M."/>
            <person name="Mascher T."/>
            <person name="Medema M.H."/>
            <person name="Devos D.P."/>
            <person name="Kaster A.-K."/>
            <person name="Ovreas L."/>
            <person name="Rohde M."/>
            <person name="Galperin M.Y."/>
            <person name="Jogler C."/>
        </authorList>
    </citation>
    <scope>NUCLEOTIDE SEQUENCE [LARGE SCALE GENOMIC DNA]</scope>
    <source>
        <strain evidence="2 3">Poly41</strain>
    </source>
</reference>
<protein>
    <submittedName>
        <fullName evidence="2">Uncharacterized protein</fullName>
    </submittedName>
</protein>
<sequence length="188" mass="20825">MNENAESSSVKETNTSTGWKLQFGVLCGMLMLALIGMGLSQALEQSAWWYWLFVVFTYAALGLWRSTRKAKRGGHGLKNLISRELAHWAVLLAFLGVLAVLERKEIISRESSSDFALLLLAFSCCLAGIHFDWLLLIMGVVLTVMLVAMATLEQYTIVLWLVMIVVTVAAAAFFYLKSNRGRAADGLD</sequence>
<keyword evidence="1" id="KW-0472">Membrane</keyword>
<name>A0A5C6E456_9BACT</name>
<keyword evidence="1" id="KW-0812">Transmembrane</keyword>
<proteinExistence type="predicted"/>
<comment type="caution">
    <text evidence="2">The sequence shown here is derived from an EMBL/GenBank/DDBJ whole genome shotgun (WGS) entry which is preliminary data.</text>
</comment>
<accession>A0A5C6E456</accession>
<feature type="transmembrane region" description="Helical" evidence="1">
    <location>
        <begin position="85"/>
        <end position="101"/>
    </location>
</feature>
<evidence type="ECO:0000313" key="3">
    <source>
        <dbReference type="Proteomes" id="UP000319143"/>
    </source>
</evidence>
<feature type="transmembrane region" description="Helical" evidence="1">
    <location>
        <begin position="48"/>
        <end position="64"/>
    </location>
</feature>
<dbReference type="EMBL" id="SJPV01000001">
    <property type="protein sequence ID" value="TWU42371.1"/>
    <property type="molecule type" value="Genomic_DNA"/>
</dbReference>
<evidence type="ECO:0000256" key="1">
    <source>
        <dbReference type="SAM" id="Phobius"/>
    </source>
</evidence>
<feature type="transmembrane region" description="Helical" evidence="1">
    <location>
        <begin position="21"/>
        <end position="42"/>
    </location>
</feature>
<feature type="transmembrane region" description="Helical" evidence="1">
    <location>
        <begin position="157"/>
        <end position="176"/>
    </location>
</feature>
<keyword evidence="1" id="KW-1133">Transmembrane helix</keyword>